<name>A0A2A2JHU9_9BILA</name>
<feature type="transmembrane region" description="Helical" evidence="2">
    <location>
        <begin position="72"/>
        <end position="89"/>
    </location>
</feature>
<protein>
    <submittedName>
        <fullName evidence="3">Uncharacterized protein</fullName>
    </submittedName>
</protein>
<organism evidence="3 4">
    <name type="scientific">Diploscapter pachys</name>
    <dbReference type="NCBI Taxonomy" id="2018661"/>
    <lineage>
        <taxon>Eukaryota</taxon>
        <taxon>Metazoa</taxon>
        <taxon>Ecdysozoa</taxon>
        <taxon>Nematoda</taxon>
        <taxon>Chromadorea</taxon>
        <taxon>Rhabditida</taxon>
        <taxon>Rhabditina</taxon>
        <taxon>Rhabditomorpha</taxon>
        <taxon>Rhabditoidea</taxon>
        <taxon>Rhabditidae</taxon>
        <taxon>Diploscapter</taxon>
    </lineage>
</organism>
<evidence type="ECO:0000313" key="4">
    <source>
        <dbReference type="Proteomes" id="UP000218231"/>
    </source>
</evidence>
<keyword evidence="1" id="KW-0175">Coiled coil</keyword>
<evidence type="ECO:0000256" key="1">
    <source>
        <dbReference type="SAM" id="Coils"/>
    </source>
</evidence>
<evidence type="ECO:0000313" key="3">
    <source>
        <dbReference type="EMBL" id="PAV61149.1"/>
    </source>
</evidence>
<evidence type="ECO:0000256" key="2">
    <source>
        <dbReference type="SAM" id="Phobius"/>
    </source>
</evidence>
<keyword evidence="2" id="KW-1133">Transmembrane helix</keyword>
<reference evidence="3 4" key="1">
    <citation type="journal article" date="2017" name="Curr. Biol.">
        <title>Genome architecture and evolution of a unichromosomal asexual nematode.</title>
        <authorList>
            <person name="Fradin H."/>
            <person name="Zegar C."/>
            <person name="Gutwein M."/>
            <person name="Lucas J."/>
            <person name="Kovtun M."/>
            <person name="Corcoran D."/>
            <person name="Baugh L.R."/>
            <person name="Kiontke K."/>
            <person name="Gunsalus K."/>
            <person name="Fitch D.H."/>
            <person name="Piano F."/>
        </authorList>
    </citation>
    <scope>NUCLEOTIDE SEQUENCE [LARGE SCALE GENOMIC DNA]</scope>
    <source>
        <strain evidence="3">PF1309</strain>
    </source>
</reference>
<keyword evidence="2" id="KW-0812">Transmembrane</keyword>
<gene>
    <name evidence="3" type="ORF">WR25_22480</name>
</gene>
<dbReference type="Proteomes" id="UP000218231">
    <property type="component" value="Unassembled WGS sequence"/>
</dbReference>
<keyword evidence="4" id="KW-1185">Reference proteome</keyword>
<proteinExistence type="predicted"/>
<keyword evidence="2" id="KW-0472">Membrane</keyword>
<dbReference type="EMBL" id="LIAE01010431">
    <property type="protein sequence ID" value="PAV61149.1"/>
    <property type="molecule type" value="Genomic_DNA"/>
</dbReference>
<comment type="caution">
    <text evidence="3">The sequence shown here is derived from an EMBL/GenBank/DDBJ whole genome shotgun (WGS) entry which is preliminary data.</text>
</comment>
<accession>A0A2A2JHU9</accession>
<dbReference type="AlphaFoldDB" id="A0A2A2JHU9"/>
<sequence length="234" mass="27193">MGGMRQEQEQREMQLENDLLEREIEHNQQLDLLRQEHEVINNFRNTKFNFGTFSRGWLKEDRRELTQFIEKMHFFVACGLLIAGLALYVDARPASADVAQKFDSNAFGKSTFKSRKLISDKRPDKMESQDDAIAAIIFDKDLNAQQKLDKINKLPGAEDDTVETNGKEMALLKKLDEFFKWYKSDIYDKASPKVKEALGKMEDLFKKSSQISDASEDEVEKMVRIINDRLLEEE</sequence>
<feature type="coiled-coil region" evidence="1">
    <location>
        <begin position="3"/>
        <end position="30"/>
    </location>
</feature>